<feature type="compositionally biased region" description="Polar residues" evidence="1">
    <location>
        <begin position="176"/>
        <end position="192"/>
    </location>
</feature>
<proteinExistence type="predicted"/>
<feature type="region of interest" description="Disordered" evidence="1">
    <location>
        <begin position="155"/>
        <end position="192"/>
    </location>
</feature>
<dbReference type="EMBL" id="JABRWM010000003">
    <property type="protein sequence ID" value="NRF18002.1"/>
    <property type="molecule type" value="Genomic_DNA"/>
</dbReference>
<comment type="caution">
    <text evidence="3">The sequence shown here is derived from an EMBL/GenBank/DDBJ whole genome shotgun (WGS) entry which is preliminary data.</text>
</comment>
<feature type="signal peptide" evidence="2">
    <location>
        <begin position="1"/>
        <end position="23"/>
    </location>
</feature>
<dbReference type="SUPFAM" id="SSF53955">
    <property type="entry name" value="Lysozyme-like"/>
    <property type="match status" value="1"/>
</dbReference>
<dbReference type="Proteomes" id="UP001155820">
    <property type="component" value="Unassembled WGS sequence"/>
</dbReference>
<evidence type="ECO:0000313" key="4">
    <source>
        <dbReference type="Proteomes" id="UP001155820"/>
    </source>
</evidence>
<accession>A0AA44EHB5</accession>
<sequence length="206" mass="21682">MDALAILALATQCATAAPAPVVAAVAMAETSGSTYAVTVDGKRSDHAGQDEAVQSVALALVEGSTVKVGIAGVPVKTFDSLRVSYTEGFSSCLNLEIAGDELRKRWESFGGQDEHWRLAALDYGTGEPGVDSEYSKRFDAALAEINDVSPRLSKRKGAAKEFAAGPAPSSGEEEPNSTPTQRAAGSANQWDVFNNQRSQSLLIFSR</sequence>
<keyword evidence="4" id="KW-1185">Reference proteome</keyword>
<evidence type="ECO:0000256" key="2">
    <source>
        <dbReference type="SAM" id="SignalP"/>
    </source>
</evidence>
<keyword evidence="2" id="KW-0732">Signal</keyword>
<evidence type="ECO:0000256" key="1">
    <source>
        <dbReference type="SAM" id="MobiDB-lite"/>
    </source>
</evidence>
<protein>
    <submittedName>
        <fullName evidence="3">Uncharacterized protein</fullName>
    </submittedName>
</protein>
<reference evidence="3" key="1">
    <citation type="submission" date="2019-07" db="EMBL/GenBank/DDBJ databases">
        <title>FDA dAtabase for Regulatory Grade micrObial Sequences (FDA-ARGOS): Supporting development and validation of Infectious Disease Dx tests.</title>
        <authorList>
            <person name="Bachman M."/>
            <person name="Young C."/>
            <person name="Tallon L."/>
            <person name="Sadzewicz L."/>
            <person name="Vavikolanu K."/>
            <person name="Mehta A."/>
            <person name="Aluvathingal J."/>
            <person name="Nadendla S."/>
            <person name="Nandy P."/>
            <person name="Geyer C."/>
            <person name="Yan Y."/>
            <person name="Sichtig H."/>
        </authorList>
    </citation>
    <scope>NUCLEOTIDE SEQUENCE</scope>
    <source>
        <strain evidence="3">FDAARGOS_618</strain>
        <plasmid evidence="3">unnamed3</plasmid>
    </source>
</reference>
<dbReference type="RefSeq" id="WP_172873340.1">
    <property type="nucleotide sequence ID" value="NZ_JABRWL010000004.1"/>
</dbReference>
<geneLocation type="plasmid" evidence="3">
    <name>unnamed3</name>
</geneLocation>
<feature type="chain" id="PRO_5041429212" evidence="2">
    <location>
        <begin position="24"/>
        <end position="206"/>
    </location>
</feature>
<organism evidence="3 4">
    <name type="scientific">Agrobacterium pusense</name>
    <dbReference type="NCBI Taxonomy" id="648995"/>
    <lineage>
        <taxon>Bacteria</taxon>
        <taxon>Pseudomonadati</taxon>
        <taxon>Pseudomonadota</taxon>
        <taxon>Alphaproteobacteria</taxon>
        <taxon>Hyphomicrobiales</taxon>
        <taxon>Rhizobiaceae</taxon>
        <taxon>Rhizobium/Agrobacterium group</taxon>
        <taxon>Agrobacterium</taxon>
    </lineage>
</organism>
<evidence type="ECO:0000313" key="3">
    <source>
        <dbReference type="EMBL" id="NRF18002.1"/>
    </source>
</evidence>
<keyword evidence="3" id="KW-0614">Plasmid</keyword>
<dbReference type="InterPro" id="IPR023346">
    <property type="entry name" value="Lysozyme-like_dom_sf"/>
</dbReference>
<name>A0AA44EHB5_9HYPH</name>
<gene>
    <name evidence="3" type="ORF">FOB26_02400</name>
</gene>
<dbReference type="AlphaFoldDB" id="A0AA44EHB5"/>